<accession>A0AAD9YKR8</accession>
<evidence type="ECO:0000313" key="3">
    <source>
        <dbReference type="Proteomes" id="UP001281614"/>
    </source>
</evidence>
<comment type="caution">
    <text evidence="2">The sequence shown here is derived from an EMBL/GenBank/DDBJ whole genome shotgun (WGS) entry which is preliminary data.</text>
</comment>
<name>A0AAD9YKR8_COLKA</name>
<dbReference type="EMBL" id="VYYT01000101">
    <property type="protein sequence ID" value="KAK2770094.1"/>
    <property type="molecule type" value="Genomic_DNA"/>
</dbReference>
<sequence>MGSAVLKTLLSHEDGSTKIHIFVRSARRLKLLFPGIESYSYVEITEGQLSDHALMMHCLTGATHIMCTIGSNDNQPGLRMHRDAVEAILAALSELHGKAAAGDTWRRPHMTFLSSASMNEKFISLRPAWLHWLIMNSFNHVYFDLALAEKQLVSSSLISVTLVHAPFIFEGGYSGYTIVTEKPPVSASYADLGAAMADMAFSPAQAEVQVVSVGSHRSMGRIAMTAEQMRRTVNGLLGRFVPGYWNLPGWS</sequence>
<evidence type="ECO:0000256" key="1">
    <source>
        <dbReference type="ARBA" id="ARBA00038376"/>
    </source>
</evidence>
<gene>
    <name evidence="2" type="ORF">CKAH01_04437</name>
</gene>
<dbReference type="PANTHER" id="PTHR15020:SF50">
    <property type="entry name" value="UPF0659 PROTEIN YMR090W"/>
    <property type="match status" value="1"/>
</dbReference>
<proteinExistence type="inferred from homology"/>
<keyword evidence="3" id="KW-1185">Reference proteome</keyword>
<dbReference type="InterPro" id="IPR036291">
    <property type="entry name" value="NAD(P)-bd_dom_sf"/>
</dbReference>
<reference evidence="2" key="1">
    <citation type="submission" date="2023-02" db="EMBL/GenBank/DDBJ databases">
        <title>Colletotrichum kahawae CIFC_Que2 genome sequencing and assembly.</title>
        <authorList>
            <person name="Baroncelli R."/>
        </authorList>
    </citation>
    <scope>NUCLEOTIDE SEQUENCE</scope>
    <source>
        <strain evidence="2">CIFC_Que2</strain>
    </source>
</reference>
<organism evidence="2 3">
    <name type="scientific">Colletotrichum kahawae</name>
    <name type="common">Coffee berry disease fungus</name>
    <dbReference type="NCBI Taxonomy" id="34407"/>
    <lineage>
        <taxon>Eukaryota</taxon>
        <taxon>Fungi</taxon>
        <taxon>Dikarya</taxon>
        <taxon>Ascomycota</taxon>
        <taxon>Pezizomycotina</taxon>
        <taxon>Sordariomycetes</taxon>
        <taxon>Hypocreomycetidae</taxon>
        <taxon>Glomerellales</taxon>
        <taxon>Glomerellaceae</taxon>
        <taxon>Colletotrichum</taxon>
        <taxon>Colletotrichum gloeosporioides species complex</taxon>
    </lineage>
</organism>
<evidence type="ECO:0000313" key="2">
    <source>
        <dbReference type="EMBL" id="KAK2770094.1"/>
    </source>
</evidence>
<dbReference type="AlphaFoldDB" id="A0AAD9YKR8"/>
<comment type="similarity">
    <text evidence="1">Belongs to the avfA family.</text>
</comment>
<dbReference type="Gene3D" id="3.40.50.720">
    <property type="entry name" value="NAD(P)-binding Rossmann-like Domain"/>
    <property type="match status" value="1"/>
</dbReference>
<dbReference type="Proteomes" id="UP001281614">
    <property type="component" value="Unassembled WGS sequence"/>
</dbReference>
<protein>
    <submittedName>
        <fullName evidence="2">Nad-dependent epimerase</fullName>
    </submittedName>
</protein>
<dbReference type="PANTHER" id="PTHR15020">
    <property type="entry name" value="FLAVIN REDUCTASE-RELATED"/>
    <property type="match status" value="1"/>
</dbReference>
<dbReference type="SUPFAM" id="SSF51735">
    <property type="entry name" value="NAD(P)-binding Rossmann-fold domains"/>
    <property type="match status" value="1"/>
</dbReference>